<dbReference type="GO" id="GO:0005739">
    <property type="term" value="C:mitochondrion"/>
    <property type="evidence" value="ECO:0007669"/>
    <property type="project" value="TreeGrafter"/>
</dbReference>
<dbReference type="STRING" id="1555241.A0A4P9X5P5"/>
<dbReference type="PANTHER" id="PTHR37845:SF1">
    <property type="entry name" value="SEQUENCE ORPHAN"/>
    <property type="match status" value="1"/>
</dbReference>
<dbReference type="EMBL" id="ML014214">
    <property type="protein sequence ID" value="RKP00465.1"/>
    <property type="molecule type" value="Genomic_DNA"/>
</dbReference>
<dbReference type="PANTHER" id="PTHR37845">
    <property type="entry name" value="SEQUENCE ORPHAN"/>
    <property type="match status" value="1"/>
</dbReference>
<proteinExistence type="predicted"/>
<accession>A0A4P9X5P5</accession>
<keyword evidence="3" id="KW-1185">Reference proteome</keyword>
<name>A0A4P9X5P5_9FUNG</name>
<sequence length="300" mass="31045">MGSPITAPPASAAAGPPPVASRPAASPSAVAFPPASPASLPLGPLLLADAAAAVGAASLVAPAIAVIDKAIFCHASGRAPLPRGLTHGLSLVTRRPVHFLGQPSFLLVWLVYVTTYACANSASTLALTTADSDAMPKFIATSVANVSASLAKDGYFTRAFGPPPSTSRPVGWNSYGLYMIRDGLTIWASFTVPPLVGAALATRKLLPVDYCQPVAQLLTPVTVQLVSTPIHLWGMDLYNRPSASIPQRLAFVQAQYGAATLARMSRIFPAFGIGGVANTAFRARGVQAVQAYRDGRGFVL</sequence>
<dbReference type="AlphaFoldDB" id="A0A4P9X5P5"/>
<gene>
    <name evidence="2" type="ORF">CXG81DRAFT_13184</name>
</gene>
<dbReference type="Proteomes" id="UP000274922">
    <property type="component" value="Unassembled WGS sequence"/>
</dbReference>
<reference evidence="3" key="1">
    <citation type="journal article" date="2018" name="Nat. Microbiol.">
        <title>Leveraging single-cell genomics to expand the fungal tree of life.</title>
        <authorList>
            <person name="Ahrendt S.R."/>
            <person name="Quandt C.A."/>
            <person name="Ciobanu D."/>
            <person name="Clum A."/>
            <person name="Salamov A."/>
            <person name="Andreopoulos B."/>
            <person name="Cheng J.F."/>
            <person name="Woyke T."/>
            <person name="Pelin A."/>
            <person name="Henrissat B."/>
            <person name="Reynolds N.K."/>
            <person name="Benny G.L."/>
            <person name="Smith M.E."/>
            <person name="James T.Y."/>
            <person name="Grigoriev I.V."/>
        </authorList>
    </citation>
    <scope>NUCLEOTIDE SEQUENCE [LARGE SCALE GENOMIC DNA]</scope>
    <source>
        <strain evidence="3">ATCC 52028</strain>
    </source>
</reference>
<feature type="region of interest" description="Disordered" evidence="1">
    <location>
        <begin position="1"/>
        <end position="20"/>
    </location>
</feature>
<evidence type="ECO:0000313" key="3">
    <source>
        <dbReference type="Proteomes" id="UP000274922"/>
    </source>
</evidence>
<dbReference type="OrthoDB" id="275936at2759"/>
<evidence type="ECO:0000313" key="2">
    <source>
        <dbReference type="EMBL" id="RKP00465.1"/>
    </source>
</evidence>
<organism evidence="2 3">
    <name type="scientific">Caulochytrium protostelioides</name>
    <dbReference type="NCBI Taxonomy" id="1555241"/>
    <lineage>
        <taxon>Eukaryota</taxon>
        <taxon>Fungi</taxon>
        <taxon>Fungi incertae sedis</taxon>
        <taxon>Chytridiomycota</taxon>
        <taxon>Chytridiomycota incertae sedis</taxon>
        <taxon>Chytridiomycetes</taxon>
        <taxon>Caulochytriales</taxon>
        <taxon>Caulochytriaceae</taxon>
        <taxon>Caulochytrium</taxon>
    </lineage>
</organism>
<evidence type="ECO:0000256" key="1">
    <source>
        <dbReference type="SAM" id="MobiDB-lite"/>
    </source>
</evidence>
<protein>
    <submittedName>
        <fullName evidence="2">Uncharacterized protein</fullName>
    </submittedName>
</protein>
<dbReference type="InterPro" id="IPR038781">
    <property type="entry name" value="C365.16-ike"/>
</dbReference>